<dbReference type="Pfam" id="PF26337">
    <property type="entry name" value="Gtf3_C"/>
    <property type="match status" value="1"/>
</dbReference>
<evidence type="ECO:0000313" key="5">
    <source>
        <dbReference type="Proteomes" id="UP000051217"/>
    </source>
</evidence>
<evidence type="ECO:0000313" key="4">
    <source>
        <dbReference type="EMBL" id="KRM27199.1"/>
    </source>
</evidence>
<protein>
    <submittedName>
        <fullName evidence="4">Beta-1,6-galactofuranosyltransferase</fullName>
    </submittedName>
</protein>
<feature type="domain" description="Glucosyltransferase 3-like N-terminal" evidence="2">
    <location>
        <begin position="4"/>
        <end position="149"/>
    </location>
</feature>
<sequence length="330" mass="37732">MANYIVSSNDPGQMGGSKAKEDIIKFAQEDGYVPFRIDPYQPNKLAKLYYTNIKMMKFFKNTHIDNVVLQYPIPSHYMIEKFVRRLKKKINGKFVIWIHDIQGLQSGSDDKKISWELDLFNSADILIVHNPKMKEWLSEQGVTTNKIVLEIFDYINPQPIQPSEPYERTICFAGNLFKSGFIQEINTSNSFVVYGSNMPKKHGKNTVYAGQYPPDELTAHLNQNYGLIWDGPSVETCEGTFGHYLLFNNPHKTSLYISSGIPIIIWDQAALAEFVSENNIGITVRNLSEIDQVLNGVNEKEYGQMKKNVSAMALRLRQGYYTHKALKQIS</sequence>
<evidence type="ECO:0000259" key="3">
    <source>
        <dbReference type="Pfam" id="PF26337"/>
    </source>
</evidence>
<gene>
    <name evidence="4" type="ORF">FC65_GL002012</name>
</gene>
<organism evidence="4 5">
    <name type="scientific">Ligilactobacillus acidipiscis DSM 15836</name>
    <dbReference type="NCBI Taxonomy" id="1423716"/>
    <lineage>
        <taxon>Bacteria</taxon>
        <taxon>Bacillati</taxon>
        <taxon>Bacillota</taxon>
        <taxon>Bacilli</taxon>
        <taxon>Lactobacillales</taxon>
        <taxon>Lactobacillaceae</taxon>
        <taxon>Ligilactobacillus</taxon>
    </lineage>
</organism>
<keyword evidence="1" id="KW-0808">Transferase</keyword>
<dbReference type="InterPro" id="IPR058591">
    <property type="entry name" value="Gtf3_N"/>
</dbReference>
<keyword evidence="5" id="KW-1185">Reference proteome</keyword>
<feature type="domain" description="Glucosyltransferase 3-like C-terminal" evidence="3">
    <location>
        <begin position="170"/>
        <end position="328"/>
    </location>
</feature>
<dbReference type="InterPro" id="IPR058592">
    <property type="entry name" value="Gtf3_C"/>
</dbReference>
<dbReference type="PIRSF" id="PIRSF007023">
    <property type="entry name" value="UDP-Galf_transf"/>
    <property type="match status" value="1"/>
</dbReference>
<dbReference type="RefSeq" id="WP_056971961.1">
    <property type="nucleotide sequence ID" value="NZ_AZFI01000073.1"/>
</dbReference>
<comment type="caution">
    <text evidence="4">The sequence shown here is derived from an EMBL/GenBank/DDBJ whole genome shotgun (WGS) entry which is preliminary data.</text>
</comment>
<reference evidence="4 5" key="1">
    <citation type="journal article" date="2015" name="Genome Announc.">
        <title>Expanding the biotechnology potential of lactobacilli through comparative genomics of 213 strains and associated genera.</title>
        <authorList>
            <person name="Sun Z."/>
            <person name="Harris H.M."/>
            <person name="McCann A."/>
            <person name="Guo C."/>
            <person name="Argimon S."/>
            <person name="Zhang W."/>
            <person name="Yang X."/>
            <person name="Jeffery I.B."/>
            <person name="Cooney J.C."/>
            <person name="Kagawa T.F."/>
            <person name="Liu W."/>
            <person name="Song Y."/>
            <person name="Salvetti E."/>
            <person name="Wrobel A."/>
            <person name="Rasinkangas P."/>
            <person name="Parkhill J."/>
            <person name="Rea M.C."/>
            <person name="O'Sullivan O."/>
            <person name="Ritari J."/>
            <person name="Douillard F.P."/>
            <person name="Paul Ross R."/>
            <person name="Yang R."/>
            <person name="Briner A.E."/>
            <person name="Felis G.E."/>
            <person name="de Vos W.M."/>
            <person name="Barrangou R."/>
            <person name="Klaenhammer T.R."/>
            <person name="Caufield P.W."/>
            <person name="Cui Y."/>
            <person name="Zhang H."/>
            <person name="O'Toole P.W."/>
        </authorList>
    </citation>
    <scope>NUCLEOTIDE SEQUENCE [LARGE SCALE GENOMIC DNA]</scope>
    <source>
        <strain evidence="4 5">DSM 15836</strain>
    </source>
</reference>
<dbReference type="SUPFAM" id="SSF53756">
    <property type="entry name" value="UDP-Glycosyltransferase/glycogen phosphorylase"/>
    <property type="match status" value="1"/>
</dbReference>
<evidence type="ECO:0000256" key="1">
    <source>
        <dbReference type="ARBA" id="ARBA00022679"/>
    </source>
</evidence>
<proteinExistence type="predicted"/>
<accession>A0ABR5PLU3</accession>
<dbReference type="Proteomes" id="UP000051217">
    <property type="component" value="Unassembled WGS sequence"/>
</dbReference>
<name>A0ABR5PLU3_9LACO</name>
<dbReference type="Pfam" id="PF26334">
    <property type="entry name" value="Gtf3_N"/>
    <property type="match status" value="1"/>
</dbReference>
<evidence type="ECO:0000259" key="2">
    <source>
        <dbReference type="Pfam" id="PF26334"/>
    </source>
</evidence>
<dbReference type="Gene3D" id="3.40.50.2000">
    <property type="entry name" value="Glycogen Phosphorylase B"/>
    <property type="match status" value="2"/>
</dbReference>
<dbReference type="EMBL" id="AZFI01000073">
    <property type="protein sequence ID" value="KRM27199.1"/>
    <property type="molecule type" value="Genomic_DNA"/>
</dbReference>